<dbReference type="EMBL" id="QOIL01000003">
    <property type="protein sequence ID" value="RCG32153.1"/>
    <property type="molecule type" value="Genomic_DNA"/>
</dbReference>
<sequence length="121" mass="12925">MRLRTRLAILAGAGAAGVAMAPPFTVHPTPAGARAASCHAATKGTVTRYEKATSPGPGGTREVSFRGAGTYASACLPHWRTYHTGRLYRVGGGWAPGDWAAAKYFYDYGDHWLDGEDLVWK</sequence>
<keyword evidence="3" id="KW-1185">Reference proteome</keyword>
<evidence type="ECO:0008006" key="4">
    <source>
        <dbReference type="Google" id="ProtNLM"/>
    </source>
</evidence>
<name>A0A367FP21_9ACTN</name>
<protein>
    <recommendedName>
        <fullName evidence="4">SH3 domain-containing protein</fullName>
    </recommendedName>
</protein>
<evidence type="ECO:0000313" key="2">
    <source>
        <dbReference type="EMBL" id="RCG32153.1"/>
    </source>
</evidence>
<comment type="caution">
    <text evidence="2">The sequence shown here is derived from an EMBL/GenBank/DDBJ whole genome shotgun (WGS) entry which is preliminary data.</text>
</comment>
<evidence type="ECO:0000256" key="1">
    <source>
        <dbReference type="SAM" id="SignalP"/>
    </source>
</evidence>
<keyword evidence="1" id="KW-0732">Signal</keyword>
<dbReference type="AlphaFoldDB" id="A0A367FP21"/>
<dbReference type="RefSeq" id="WP_114027769.1">
    <property type="nucleotide sequence ID" value="NZ_QOIL01000003.1"/>
</dbReference>
<gene>
    <name evidence="2" type="ORF">DQ384_06490</name>
</gene>
<feature type="chain" id="PRO_5038426984" description="SH3 domain-containing protein" evidence="1">
    <location>
        <begin position="22"/>
        <end position="121"/>
    </location>
</feature>
<dbReference type="Proteomes" id="UP000253094">
    <property type="component" value="Unassembled WGS sequence"/>
</dbReference>
<feature type="signal peptide" evidence="1">
    <location>
        <begin position="1"/>
        <end position="21"/>
    </location>
</feature>
<evidence type="ECO:0000313" key="3">
    <source>
        <dbReference type="Proteomes" id="UP000253094"/>
    </source>
</evidence>
<organism evidence="2 3">
    <name type="scientific">Sphaerisporangium album</name>
    <dbReference type="NCBI Taxonomy" id="509200"/>
    <lineage>
        <taxon>Bacteria</taxon>
        <taxon>Bacillati</taxon>
        <taxon>Actinomycetota</taxon>
        <taxon>Actinomycetes</taxon>
        <taxon>Streptosporangiales</taxon>
        <taxon>Streptosporangiaceae</taxon>
        <taxon>Sphaerisporangium</taxon>
    </lineage>
</organism>
<reference evidence="2 3" key="1">
    <citation type="submission" date="2018-06" db="EMBL/GenBank/DDBJ databases">
        <title>Sphaerisporangium craniellae sp. nov., isolated from a marine sponge in the South China Sea.</title>
        <authorList>
            <person name="Li L."/>
        </authorList>
    </citation>
    <scope>NUCLEOTIDE SEQUENCE [LARGE SCALE GENOMIC DNA]</scope>
    <source>
        <strain evidence="2 3">CCTCC AA 208026</strain>
    </source>
</reference>
<proteinExistence type="predicted"/>
<accession>A0A367FP21</accession>